<name>A0ABY6LD58_9ARAC</name>
<organism evidence="1 2">
    <name type="scientific">Cordylochernes scorpioides</name>
    <dbReference type="NCBI Taxonomy" id="51811"/>
    <lineage>
        <taxon>Eukaryota</taxon>
        <taxon>Metazoa</taxon>
        <taxon>Ecdysozoa</taxon>
        <taxon>Arthropoda</taxon>
        <taxon>Chelicerata</taxon>
        <taxon>Arachnida</taxon>
        <taxon>Pseudoscorpiones</taxon>
        <taxon>Cheliferoidea</taxon>
        <taxon>Chernetidae</taxon>
        <taxon>Cordylochernes</taxon>
    </lineage>
</organism>
<proteinExistence type="predicted"/>
<protein>
    <submittedName>
        <fullName evidence="1">Uncharacterized protein</fullName>
    </submittedName>
</protein>
<evidence type="ECO:0000313" key="1">
    <source>
        <dbReference type="EMBL" id="UYV78649.1"/>
    </source>
</evidence>
<gene>
    <name evidence="1" type="ORF">LAZ67_16002271</name>
</gene>
<keyword evidence="2" id="KW-1185">Reference proteome</keyword>
<dbReference type="Proteomes" id="UP001235939">
    <property type="component" value="Chromosome 16"/>
</dbReference>
<evidence type="ECO:0000313" key="2">
    <source>
        <dbReference type="Proteomes" id="UP001235939"/>
    </source>
</evidence>
<sequence>MQVTGKYHPTGTEPSKVQLLMQKRPLQTQNTYKRRRITYQQLEKSLGIGSAAFNTIFNDNLKYRKLVSRWVTRSLTEDQKLVALNGKKNGNLLFGALQNHLLLRKFAELEVLENKWSLWRFASVEALFHSSGTTRASNSLSAELMVQALPGTGLPMPYGLHLKESEEGKAKSQYLREKYK</sequence>
<accession>A0ABY6LD58</accession>
<dbReference type="EMBL" id="CP092878">
    <property type="protein sequence ID" value="UYV78649.1"/>
    <property type="molecule type" value="Genomic_DNA"/>
</dbReference>
<reference evidence="1 2" key="1">
    <citation type="submission" date="2022-01" db="EMBL/GenBank/DDBJ databases">
        <title>A chromosomal length assembly of Cordylochernes scorpioides.</title>
        <authorList>
            <person name="Zeh D."/>
            <person name="Zeh J."/>
        </authorList>
    </citation>
    <scope>NUCLEOTIDE SEQUENCE [LARGE SCALE GENOMIC DNA]</scope>
    <source>
        <strain evidence="1">IN4F17</strain>
        <tissue evidence="1">Whole Body</tissue>
    </source>
</reference>